<keyword evidence="2" id="KW-1185">Reference proteome</keyword>
<name>A0ACB7ZF83_9ERIC</name>
<dbReference type="Proteomes" id="UP000828048">
    <property type="component" value="Chromosome 12"/>
</dbReference>
<gene>
    <name evidence="1" type="ORF">Vadar_029253</name>
</gene>
<accession>A0ACB7ZF83</accession>
<evidence type="ECO:0000313" key="2">
    <source>
        <dbReference type="Proteomes" id="UP000828048"/>
    </source>
</evidence>
<proteinExistence type="predicted"/>
<comment type="caution">
    <text evidence="1">The sequence shown here is derived from an EMBL/GenBank/DDBJ whole genome shotgun (WGS) entry which is preliminary data.</text>
</comment>
<organism evidence="1 2">
    <name type="scientific">Vaccinium darrowii</name>
    <dbReference type="NCBI Taxonomy" id="229202"/>
    <lineage>
        <taxon>Eukaryota</taxon>
        <taxon>Viridiplantae</taxon>
        <taxon>Streptophyta</taxon>
        <taxon>Embryophyta</taxon>
        <taxon>Tracheophyta</taxon>
        <taxon>Spermatophyta</taxon>
        <taxon>Magnoliopsida</taxon>
        <taxon>eudicotyledons</taxon>
        <taxon>Gunneridae</taxon>
        <taxon>Pentapetalae</taxon>
        <taxon>asterids</taxon>
        <taxon>Ericales</taxon>
        <taxon>Ericaceae</taxon>
        <taxon>Vaccinioideae</taxon>
        <taxon>Vaccinieae</taxon>
        <taxon>Vaccinium</taxon>
    </lineage>
</organism>
<protein>
    <submittedName>
        <fullName evidence="1">Uncharacterized protein</fullName>
    </submittedName>
</protein>
<sequence length="108" mass="12277">MHNKTDLEAKYGCATIDGFKQKMRKVKNRIWTGDATLNIGRDAPLPIPNSPLANESSWTVKHDRTVIWLARWKDQISNKNKYVTLGAGTKLKGESDKCKYNKAMELKV</sequence>
<dbReference type="EMBL" id="CM037162">
    <property type="protein sequence ID" value="KAH7864403.1"/>
    <property type="molecule type" value="Genomic_DNA"/>
</dbReference>
<evidence type="ECO:0000313" key="1">
    <source>
        <dbReference type="EMBL" id="KAH7864403.1"/>
    </source>
</evidence>
<reference evidence="1 2" key="1">
    <citation type="journal article" date="2021" name="Hortic Res">
        <title>High-quality reference genome and annotation aids understanding of berry development for evergreen blueberry (Vaccinium darrowii).</title>
        <authorList>
            <person name="Yu J."/>
            <person name="Hulse-Kemp A.M."/>
            <person name="Babiker E."/>
            <person name="Staton M."/>
        </authorList>
    </citation>
    <scope>NUCLEOTIDE SEQUENCE [LARGE SCALE GENOMIC DNA]</scope>
    <source>
        <strain evidence="2">cv. NJ 8807/NJ 8810</strain>
        <tissue evidence="1">Young leaf</tissue>
    </source>
</reference>